<dbReference type="EMBL" id="JAKWBI020000654">
    <property type="protein sequence ID" value="KAJ2893140.1"/>
    <property type="molecule type" value="Genomic_DNA"/>
</dbReference>
<dbReference type="AlphaFoldDB" id="A0AAD5RKF2"/>
<feature type="region of interest" description="Disordered" evidence="1">
    <location>
        <begin position="24"/>
        <end position="66"/>
    </location>
</feature>
<evidence type="ECO:0000313" key="2">
    <source>
        <dbReference type="EMBL" id="KAJ2893140.1"/>
    </source>
</evidence>
<protein>
    <submittedName>
        <fullName evidence="2">Uncharacterized protein</fullName>
    </submittedName>
</protein>
<name>A0AAD5RKF2_9PEZI</name>
<dbReference type="PANTHER" id="PTHR36847:SF1">
    <property type="entry name" value="AMIDOLIGASE ENZYME"/>
    <property type="match status" value="1"/>
</dbReference>
<comment type="caution">
    <text evidence="2">The sequence shown here is derived from an EMBL/GenBank/DDBJ whole genome shotgun (WGS) entry which is preliminary data.</text>
</comment>
<evidence type="ECO:0000256" key="1">
    <source>
        <dbReference type="SAM" id="MobiDB-lite"/>
    </source>
</evidence>
<feature type="compositionally biased region" description="Basic and acidic residues" evidence="1">
    <location>
        <begin position="24"/>
        <end position="36"/>
    </location>
</feature>
<feature type="compositionally biased region" description="Polar residues" evidence="1">
    <location>
        <begin position="41"/>
        <end position="65"/>
    </location>
</feature>
<evidence type="ECO:0000313" key="3">
    <source>
        <dbReference type="Proteomes" id="UP001201980"/>
    </source>
</evidence>
<dbReference type="Proteomes" id="UP001201980">
    <property type="component" value="Unassembled WGS sequence"/>
</dbReference>
<sequence>MGSNGTLTFGVELEFLTPYVKNGCKDPRDGDPRHIPVEIPPSSTTNGLPPGQLSTERNDGISQPSKDPMRDLIVTQVFHTLQGHAGVPLRIAKTYPTHRGEDGIYREHRKWNLTEEESLEELDIGGRAPNEYAWVGVEVTSPICTAQISEEGMYMPRKSDRDDLATVCRVLRGRVRCAVNQGTGDHRVGMHVHIGRGGQGFGVLELKKFATLMWISEPVWMDLHANWRKGYRYARTMSTVSTLANLNDTTRRKRPSERYMPQMRELLPESMIAGSAGREMALLWGAETVDELVLYLCRNDQVGRMGFGFRELVDNPRKAKQTRQNTIEWRHMQGSLDPEQITQWTVVCLRMVQLAECGHEDEFKETIQGVHQGWLKGKELSGRYSATQFLHDIGLPRQAAYFESVKQRTEEEAIPTACEENNWKDLFLPPMGEEIQVPTADECKTSWQATS</sequence>
<reference evidence="2" key="1">
    <citation type="submission" date="2022-07" db="EMBL/GenBank/DDBJ databases">
        <title>Draft genome sequence of Zalerion maritima ATCC 34329, a (micro)plastics degrading marine fungus.</title>
        <authorList>
            <person name="Paco A."/>
            <person name="Goncalves M.F.M."/>
            <person name="Rocha-Santos T.A.P."/>
            <person name="Alves A."/>
        </authorList>
    </citation>
    <scope>NUCLEOTIDE SEQUENCE</scope>
    <source>
        <strain evidence="2">ATCC 34329</strain>
    </source>
</reference>
<organism evidence="2 3">
    <name type="scientific">Zalerion maritima</name>
    <dbReference type="NCBI Taxonomy" id="339359"/>
    <lineage>
        <taxon>Eukaryota</taxon>
        <taxon>Fungi</taxon>
        <taxon>Dikarya</taxon>
        <taxon>Ascomycota</taxon>
        <taxon>Pezizomycotina</taxon>
        <taxon>Sordariomycetes</taxon>
        <taxon>Lulworthiomycetidae</taxon>
        <taxon>Lulworthiales</taxon>
        <taxon>Lulworthiaceae</taxon>
        <taxon>Zalerion</taxon>
    </lineage>
</organism>
<proteinExistence type="predicted"/>
<dbReference type="PANTHER" id="PTHR36847">
    <property type="entry name" value="AMIDOLIGASE ENZYME"/>
    <property type="match status" value="1"/>
</dbReference>
<keyword evidence="3" id="KW-1185">Reference proteome</keyword>
<gene>
    <name evidence="2" type="ORF">MKZ38_008988</name>
</gene>
<accession>A0AAD5RKF2</accession>